<feature type="chain" id="PRO_5016389156" description="VrrB" evidence="1">
    <location>
        <begin position="24"/>
        <end position="86"/>
    </location>
</feature>
<keyword evidence="1" id="KW-0732">Signal</keyword>
<accession>A0A317U5V2</accession>
<evidence type="ECO:0000256" key="1">
    <source>
        <dbReference type="SAM" id="SignalP"/>
    </source>
</evidence>
<dbReference type="RefSeq" id="WP_110141901.1">
    <property type="nucleotide sequence ID" value="NZ_QHJG01000006.1"/>
</dbReference>
<name>A0A317U5V2_9GAMM</name>
<dbReference type="EMBL" id="RZGX01000007">
    <property type="protein sequence ID" value="RUR23633.1"/>
    <property type="molecule type" value="Genomic_DNA"/>
</dbReference>
<evidence type="ECO:0000313" key="4">
    <source>
        <dbReference type="Proteomes" id="UP000247152"/>
    </source>
</evidence>
<proteinExistence type="predicted"/>
<evidence type="ECO:0000313" key="2">
    <source>
        <dbReference type="EMBL" id="PWY56809.1"/>
    </source>
</evidence>
<dbReference type="Proteomes" id="UP000247152">
    <property type="component" value="Unassembled WGS sequence"/>
</dbReference>
<feature type="signal peptide" evidence="1">
    <location>
        <begin position="1"/>
        <end position="23"/>
    </location>
</feature>
<reference evidence="3 5" key="2">
    <citation type="submission" date="2018-12" db="EMBL/GenBank/DDBJ databases">
        <title>Legionella sp,whole genome shotgun sequence.</title>
        <authorList>
            <person name="Wu H."/>
        </authorList>
    </citation>
    <scope>NUCLEOTIDE SEQUENCE [LARGE SCALE GENOMIC DNA]</scope>
    <source>
        <strain evidence="5">km489</strain>
        <strain evidence="3">Km489</strain>
    </source>
</reference>
<protein>
    <recommendedName>
        <fullName evidence="6">VrrB</fullName>
    </recommendedName>
</protein>
<dbReference type="OrthoDB" id="9938453at2"/>
<gene>
    <name evidence="2" type="ORF">DGG96_05230</name>
    <name evidence="3" type="ORF">ELY20_06385</name>
</gene>
<comment type="caution">
    <text evidence="2">The sequence shown here is derived from an EMBL/GenBank/DDBJ whole genome shotgun (WGS) entry which is preliminary data.</text>
</comment>
<evidence type="ECO:0000313" key="5">
    <source>
        <dbReference type="Proteomes" id="UP000287374"/>
    </source>
</evidence>
<dbReference type="Proteomes" id="UP000287374">
    <property type="component" value="Unassembled WGS sequence"/>
</dbReference>
<evidence type="ECO:0008006" key="6">
    <source>
        <dbReference type="Google" id="ProtNLM"/>
    </source>
</evidence>
<evidence type="ECO:0000313" key="3">
    <source>
        <dbReference type="EMBL" id="RUR23633.1"/>
    </source>
</evidence>
<organism evidence="2 4">
    <name type="scientific">Legionella qingyii</name>
    <dbReference type="NCBI Taxonomy" id="2184757"/>
    <lineage>
        <taxon>Bacteria</taxon>
        <taxon>Pseudomonadati</taxon>
        <taxon>Pseudomonadota</taxon>
        <taxon>Gammaproteobacteria</taxon>
        <taxon>Legionellales</taxon>
        <taxon>Legionellaceae</taxon>
        <taxon>Legionella</taxon>
    </lineage>
</organism>
<reference evidence="2 4" key="1">
    <citation type="submission" date="2018-05" db="EMBL/GenBank/DDBJ databases">
        <title>Legionella qingyii sp.nov., whole genome shotgun sequence.</title>
        <authorList>
            <person name="Wu H."/>
            <person name="Zhu Q."/>
            <person name="Hu C."/>
        </authorList>
    </citation>
    <scope>NUCLEOTIDE SEQUENCE [LARGE SCALE GENOMIC DNA]</scope>
    <source>
        <strain evidence="2 4">HEB18</strain>
    </source>
</reference>
<dbReference type="AlphaFoldDB" id="A0A317U5V2"/>
<dbReference type="EMBL" id="QHJG01000006">
    <property type="protein sequence ID" value="PWY56809.1"/>
    <property type="molecule type" value="Genomic_DNA"/>
</dbReference>
<keyword evidence="5" id="KW-1185">Reference proteome</keyword>
<sequence length="86" mass="10708">MKKLIISVVLSTPLFLTALPAFSAPPSGLESPALRTDVSGVNYNLPKVTQYAHWDRWHHWDRHRWHRWDRWHHWHRRHHRHHWHHW</sequence>